<proteinExistence type="predicted"/>
<gene>
    <name evidence="1" type="ORF">DHETER_LOCUS14514</name>
</gene>
<organism evidence="1 2">
    <name type="scientific">Dentiscutata heterogama</name>
    <dbReference type="NCBI Taxonomy" id="1316150"/>
    <lineage>
        <taxon>Eukaryota</taxon>
        <taxon>Fungi</taxon>
        <taxon>Fungi incertae sedis</taxon>
        <taxon>Mucoromycota</taxon>
        <taxon>Glomeromycotina</taxon>
        <taxon>Glomeromycetes</taxon>
        <taxon>Diversisporales</taxon>
        <taxon>Gigasporaceae</taxon>
        <taxon>Dentiscutata</taxon>
    </lineage>
</organism>
<evidence type="ECO:0000313" key="1">
    <source>
        <dbReference type="EMBL" id="CAG8748894.1"/>
    </source>
</evidence>
<sequence length="41" mass="4580">MARNKELGIIVTGMPQNQFEARNHDLKQPVTFATFMTSGSI</sequence>
<name>A0ACA9QHU5_9GLOM</name>
<protein>
    <submittedName>
        <fullName evidence="1">15228_t:CDS:1</fullName>
    </submittedName>
</protein>
<evidence type="ECO:0000313" key="2">
    <source>
        <dbReference type="Proteomes" id="UP000789702"/>
    </source>
</evidence>
<keyword evidence="2" id="KW-1185">Reference proteome</keyword>
<comment type="caution">
    <text evidence="1">The sequence shown here is derived from an EMBL/GenBank/DDBJ whole genome shotgun (WGS) entry which is preliminary data.</text>
</comment>
<dbReference type="Proteomes" id="UP000789702">
    <property type="component" value="Unassembled WGS sequence"/>
</dbReference>
<dbReference type="EMBL" id="CAJVPU010045072">
    <property type="protein sequence ID" value="CAG8748894.1"/>
    <property type="molecule type" value="Genomic_DNA"/>
</dbReference>
<feature type="non-terminal residue" evidence="1">
    <location>
        <position position="41"/>
    </location>
</feature>
<reference evidence="1" key="1">
    <citation type="submission" date="2021-06" db="EMBL/GenBank/DDBJ databases">
        <authorList>
            <person name="Kallberg Y."/>
            <person name="Tangrot J."/>
            <person name="Rosling A."/>
        </authorList>
    </citation>
    <scope>NUCLEOTIDE SEQUENCE</scope>
    <source>
        <strain evidence="1">IL203A</strain>
    </source>
</reference>
<accession>A0ACA9QHU5</accession>